<evidence type="ECO:0000256" key="1">
    <source>
        <dbReference type="ARBA" id="ARBA00022723"/>
    </source>
</evidence>
<accession>A0A1H1XLZ3</accession>
<evidence type="ECO:0000313" key="3">
    <source>
        <dbReference type="EMBL" id="SDT10247.1"/>
    </source>
</evidence>
<dbReference type="AlphaFoldDB" id="A0A1H1XLZ3"/>
<dbReference type="GO" id="GO:0016706">
    <property type="term" value="F:2-oxoglutarate-dependent dioxygenase activity"/>
    <property type="evidence" value="ECO:0007669"/>
    <property type="project" value="UniProtKB-ARBA"/>
</dbReference>
<dbReference type="Pfam" id="PF05721">
    <property type="entry name" value="PhyH"/>
    <property type="match status" value="1"/>
</dbReference>
<keyword evidence="3" id="KW-0560">Oxidoreductase</keyword>
<dbReference type="Gene3D" id="2.60.120.620">
    <property type="entry name" value="q2cbj1_9rhob like domain"/>
    <property type="match status" value="1"/>
</dbReference>
<evidence type="ECO:0000313" key="4">
    <source>
        <dbReference type="Proteomes" id="UP000243413"/>
    </source>
</evidence>
<protein>
    <submittedName>
        <fullName evidence="3">Ectoine hydroxylase-related dioxygenase, phytanoyl-CoA dioxygenase (PhyH) family</fullName>
    </submittedName>
</protein>
<dbReference type="Proteomes" id="UP000243413">
    <property type="component" value="Chromosome I"/>
</dbReference>
<dbReference type="STRING" id="472181.SAMN05216271_3593"/>
<reference evidence="4" key="1">
    <citation type="submission" date="2016-10" db="EMBL/GenBank/DDBJ databases">
        <authorList>
            <person name="Varghese N."/>
            <person name="Submissions S."/>
        </authorList>
    </citation>
    <scope>NUCLEOTIDE SEQUENCE [LARGE SCALE GENOMIC DNA]</scope>
    <source>
        <strain evidence="4">JCM 14963</strain>
    </source>
</reference>
<dbReference type="EMBL" id="LT629763">
    <property type="protein sequence ID" value="SDT10247.1"/>
    <property type="molecule type" value="Genomic_DNA"/>
</dbReference>
<dbReference type="SUPFAM" id="SSF51197">
    <property type="entry name" value="Clavaminate synthase-like"/>
    <property type="match status" value="1"/>
</dbReference>
<dbReference type="PANTHER" id="PTHR20883">
    <property type="entry name" value="PHYTANOYL-COA DIOXYGENASE DOMAIN CONTAINING 1"/>
    <property type="match status" value="1"/>
</dbReference>
<proteinExistence type="predicted"/>
<dbReference type="GO" id="GO:0005506">
    <property type="term" value="F:iron ion binding"/>
    <property type="evidence" value="ECO:0007669"/>
    <property type="project" value="UniProtKB-ARBA"/>
</dbReference>
<dbReference type="RefSeq" id="WP_092288182.1">
    <property type="nucleotide sequence ID" value="NZ_LT629763.1"/>
</dbReference>
<keyword evidence="1" id="KW-0479">Metal-binding</keyword>
<gene>
    <name evidence="3" type="ORF">SAMN05216271_3593</name>
</gene>
<sequence length="288" mass="31601">MTQRVLSGDSEYLKSGYAKAYPSTAGSQAAVSVAELERLHTALLRDGYVILERVVGAEEVERICQQLRELLPEHCGRNGFEGTLTQRLYGVIAKTLACNPLVEHPLVLGLLDRVLSPNYLLSQLQVINILPGERAQPLHHDDAFYPVPRPRPHYGAATIIALDDFTADNGATVVIPGSHTWDGHAPTAQDCAQAIPVIMPKGSMVLFLGTLWHGGGANHSALPRLAATAQYCEPWARQQENFSLSVPLQRARECSPHLQRMLGYSIHPPFMGMVNGMHPRRLLDGKPQ</sequence>
<dbReference type="InterPro" id="IPR008775">
    <property type="entry name" value="Phytyl_CoA_dOase-like"/>
</dbReference>
<keyword evidence="3" id="KW-0223">Dioxygenase</keyword>
<keyword evidence="2" id="KW-0408">Iron</keyword>
<dbReference type="PANTHER" id="PTHR20883:SF15">
    <property type="entry name" value="PHYTANOYL-COA DIOXYGENASE DOMAIN-CONTAINING PROTEIN 1"/>
    <property type="match status" value="1"/>
</dbReference>
<dbReference type="OrthoDB" id="9796766at2"/>
<organism evidence="3 4">
    <name type="scientific">Halopseudomonas sabulinigri</name>
    <dbReference type="NCBI Taxonomy" id="472181"/>
    <lineage>
        <taxon>Bacteria</taxon>
        <taxon>Pseudomonadati</taxon>
        <taxon>Pseudomonadota</taxon>
        <taxon>Gammaproteobacteria</taxon>
        <taxon>Pseudomonadales</taxon>
        <taxon>Pseudomonadaceae</taxon>
        <taxon>Halopseudomonas</taxon>
    </lineage>
</organism>
<evidence type="ECO:0000256" key="2">
    <source>
        <dbReference type="ARBA" id="ARBA00023004"/>
    </source>
</evidence>
<name>A0A1H1XLZ3_9GAMM</name>